<protein>
    <submittedName>
        <fullName evidence="1">Uncharacterized protein</fullName>
    </submittedName>
</protein>
<comment type="caution">
    <text evidence="1">The sequence shown here is derived from an EMBL/GenBank/DDBJ whole genome shotgun (WGS) entry which is preliminary data.</text>
</comment>
<name>J9G619_9ZZZZ</name>
<dbReference type="AlphaFoldDB" id="J9G619"/>
<evidence type="ECO:0000313" key="1">
    <source>
        <dbReference type="EMBL" id="EJX02657.1"/>
    </source>
</evidence>
<gene>
    <name evidence="1" type="ORF">EVA_09236</name>
</gene>
<proteinExistence type="predicted"/>
<organism evidence="1">
    <name type="scientific">gut metagenome</name>
    <dbReference type="NCBI Taxonomy" id="749906"/>
    <lineage>
        <taxon>unclassified sequences</taxon>
        <taxon>metagenomes</taxon>
        <taxon>organismal metagenomes</taxon>
    </lineage>
</organism>
<dbReference type="EMBL" id="AMCI01002452">
    <property type="protein sequence ID" value="EJX02657.1"/>
    <property type="molecule type" value="Genomic_DNA"/>
</dbReference>
<accession>J9G619</accession>
<sequence>MLHDAAQAIAVGNHYDAVHLLELREDGALPVGHHTVDGVLQALCLREIVLRNECVARVGQCASDAVGGQLVGSHVEAAAPQQHLLVAILGGSLSLVQTLEHTVVLLVQAPALLHGNPVLVHYVEHVVQRLHGTLQIGSICDIKVKTIFLEQSSGGESLLLALLSQVYVGPTGKAVLHVPLALAVAYQYNSFHMSLLLKNITSNTFAKVRKNSHLSALLRLEKATVLCLLRFFKVFAPFYFTMR</sequence>
<reference evidence="1" key="1">
    <citation type="journal article" date="2012" name="PLoS ONE">
        <title>Gene sets for utilization of primary and secondary nutrition supplies in the distal gut of endangered iberian lynx.</title>
        <authorList>
            <person name="Alcaide M."/>
            <person name="Messina E."/>
            <person name="Richter M."/>
            <person name="Bargiela R."/>
            <person name="Peplies J."/>
            <person name="Huws S.A."/>
            <person name="Newbold C.J."/>
            <person name="Golyshin P.N."/>
            <person name="Simon M.A."/>
            <person name="Lopez G."/>
            <person name="Yakimov M.M."/>
            <person name="Ferrer M."/>
        </authorList>
    </citation>
    <scope>NUCLEOTIDE SEQUENCE</scope>
</reference>